<proteinExistence type="predicted"/>
<dbReference type="Proteomes" id="UP001326613">
    <property type="component" value="Chromosome"/>
</dbReference>
<evidence type="ECO:0000313" key="2">
    <source>
        <dbReference type="Proteomes" id="UP001326613"/>
    </source>
</evidence>
<dbReference type="InterPro" id="IPR038116">
    <property type="entry name" value="TrpR-like_sf"/>
</dbReference>
<dbReference type="NCBIfam" id="TIGR02531">
    <property type="entry name" value="yecD_yerC"/>
    <property type="match status" value="1"/>
</dbReference>
<protein>
    <submittedName>
        <fullName evidence="1">Helix-turn-helix transcriptional regulator</fullName>
    </submittedName>
</protein>
<keyword evidence="2" id="KW-1185">Reference proteome</keyword>
<dbReference type="PANTHER" id="PTHR40080">
    <property type="entry name" value="LMO1763 PROTEIN"/>
    <property type="match status" value="1"/>
</dbReference>
<dbReference type="EMBL" id="CP112932">
    <property type="protein sequence ID" value="WPY00624.1"/>
    <property type="molecule type" value="Genomic_DNA"/>
</dbReference>
<gene>
    <name evidence="1" type="ORF">Trichorick_00507</name>
</gene>
<dbReference type="InterPro" id="IPR000831">
    <property type="entry name" value="Trp_repress"/>
</dbReference>
<sequence length="98" mass="11476">MKDADHHTTIELFDALAQLSDKNEAMRFILDLCTPQEIKALKERWKVAQLLDQNELSYRQIHAITGASLTTIGRVARFLREEHNQGYQLMLYKFRSLK</sequence>
<reference evidence="1 2" key="1">
    <citation type="submission" date="2022-10" db="EMBL/GenBank/DDBJ databases">
        <title>Host association and intracellularity evolved multiple times independently in the Rickettsiales.</title>
        <authorList>
            <person name="Castelli M."/>
            <person name="Nardi T."/>
            <person name="Gammuto L."/>
            <person name="Bellinzona G."/>
            <person name="Sabaneyeva E."/>
            <person name="Potekhin A."/>
            <person name="Serra V."/>
            <person name="Petroni G."/>
            <person name="Sassera D."/>
        </authorList>
    </citation>
    <scope>NUCLEOTIDE SEQUENCE [LARGE SCALE GENOMIC DNA]</scope>
    <source>
        <strain evidence="1 2">Kr 154-4</strain>
    </source>
</reference>
<dbReference type="SUPFAM" id="SSF48295">
    <property type="entry name" value="TrpR-like"/>
    <property type="match status" value="1"/>
</dbReference>
<dbReference type="PIRSF" id="PIRSF012508">
    <property type="entry name" value="YerC"/>
    <property type="match status" value="1"/>
</dbReference>
<evidence type="ECO:0000313" key="1">
    <source>
        <dbReference type="EMBL" id="WPY00624.1"/>
    </source>
</evidence>
<accession>A0ABZ0UUP5</accession>
<dbReference type="PANTHER" id="PTHR40080:SF1">
    <property type="entry name" value="TRPR-LIKE PROTEIN YERC_YECD"/>
    <property type="match status" value="1"/>
</dbReference>
<dbReference type="RefSeq" id="WP_323738678.1">
    <property type="nucleotide sequence ID" value="NZ_CP112932.1"/>
</dbReference>
<name>A0ABZ0UUP5_9RICK</name>
<dbReference type="InterPro" id="IPR010921">
    <property type="entry name" value="Trp_repressor/repl_initiator"/>
</dbReference>
<organism evidence="1 2">
    <name type="scientific">Candidatus Trichorickettsia mobilis</name>
    <dbReference type="NCBI Taxonomy" id="1346319"/>
    <lineage>
        <taxon>Bacteria</taxon>
        <taxon>Pseudomonadati</taxon>
        <taxon>Pseudomonadota</taxon>
        <taxon>Alphaproteobacteria</taxon>
        <taxon>Rickettsiales</taxon>
        <taxon>Rickettsiaceae</taxon>
        <taxon>Rickettsieae</taxon>
        <taxon>Candidatus Trichorickettsia</taxon>
    </lineage>
</organism>
<dbReference type="InterPro" id="IPR013368">
    <property type="entry name" value="YecD_YerC"/>
</dbReference>
<dbReference type="Gene3D" id="1.10.1270.10">
    <property type="entry name" value="TrpR-like"/>
    <property type="match status" value="1"/>
</dbReference>
<dbReference type="Pfam" id="PF01371">
    <property type="entry name" value="Trp_repressor"/>
    <property type="match status" value="1"/>
</dbReference>